<sequence>MEKNFAPIVMTITLNFEKINYNENSILNLLREKFKWKSVEIDNGVLHFKDAIPIVRCKIMDRIIEISIALIPTYMETLLELINTISVVLEKDYLKFSRIELLGLYDNELHIGKYLNVNLSEVESYDIRFSFDKDQEKYEIRLFSSSDKSENLAVMSNLNPKHCEHDNFVNYIEKYNKIMISIMNEVINPEKNEMNFVSLGLEGGE</sequence>
<dbReference type="EMBL" id="WOAA01000031">
    <property type="protein sequence ID" value="MUG68627.1"/>
    <property type="molecule type" value="Genomic_DNA"/>
</dbReference>
<evidence type="ECO:0000313" key="1">
    <source>
        <dbReference type="EMBL" id="MUG68627.1"/>
    </source>
</evidence>
<dbReference type="RefSeq" id="WP_155618995.1">
    <property type="nucleotide sequence ID" value="NZ_WOAA01000031.1"/>
</dbReference>
<accession>A0ABW9T6B2</accession>
<evidence type="ECO:0000313" key="2">
    <source>
        <dbReference type="Proteomes" id="UP000435177"/>
    </source>
</evidence>
<comment type="caution">
    <text evidence="1">The sequence shown here is derived from an EMBL/GenBank/DDBJ whole genome shotgun (WGS) entry which is preliminary data.</text>
</comment>
<reference evidence="1 2" key="1">
    <citation type="submission" date="2019-11" db="EMBL/GenBank/DDBJ databases">
        <title>Draft genome sequences of five Paenibacillus species of dairy origin.</title>
        <authorList>
            <person name="Olajide A.M."/>
            <person name="Chen S."/>
            <person name="Lapointe G."/>
        </authorList>
    </citation>
    <scope>NUCLEOTIDE SEQUENCE [LARGE SCALE GENOMIC DNA]</scope>
    <source>
        <strain evidence="1 2">3CS1</strain>
    </source>
</reference>
<protein>
    <submittedName>
        <fullName evidence="1">Uncharacterized protein</fullName>
    </submittedName>
</protein>
<keyword evidence="2" id="KW-1185">Reference proteome</keyword>
<dbReference type="Proteomes" id="UP000435177">
    <property type="component" value="Unassembled WGS sequence"/>
</dbReference>
<proteinExistence type="predicted"/>
<gene>
    <name evidence="1" type="ORF">GNP94_21890</name>
</gene>
<organism evidence="1 2">
    <name type="scientific">Paenibacillus campinasensis</name>
    <dbReference type="NCBI Taxonomy" id="66347"/>
    <lineage>
        <taxon>Bacteria</taxon>
        <taxon>Bacillati</taxon>
        <taxon>Bacillota</taxon>
        <taxon>Bacilli</taxon>
        <taxon>Bacillales</taxon>
        <taxon>Paenibacillaceae</taxon>
        <taxon>Paenibacillus</taxon>
    </lineage>
</organism>
<name>A0ABW9T6B2_9BACL</name>